<evidence type="ECO:0000256" key="10">
    <source>
        <dbReference type="SAM" id="Phobius"/>
    </source>
</evidence>
<keyword evidence="4" id="KW-1003">Cell membrane</keyword>
<organism evidence="13 14">
    <name type="scientific">Paraburkholderia humisilvae</name>
    <dbReference type="NCBI Taxonomy" id="627669"/>
    <lineage>
        <taxon>Bacteria</taxon>
        <taxon>Pseudomonadati</taxon>
        <taxon>Pseudomonadota</taxon>
        <taxon>Betaproteobacteria</taxon>
        <taxon>Burkholderiales</taxon>
        <taxon>Burkholderiaceae</taxon>
        <taxon>Paraburkholderia</taxon>
    </lineage>
</organism>
<dbReference type="NCBIfam" id="TIGR01709">
    <property type="entry name" value="typeII_sec_gspL"/>
    <property type="match status" value="1"/>
</dbReference>
<evidence type="ECO:0000256" key="9">
    <source>
        <dbReference type="ARBA" id="ARBA00023136"/>
    </source>
</evidence>
<dbReference type="GO" id="GO:0015628">
    <property type="term" value="P:protein secretion by the type II secretion system"/>
    <property type="evidence" value="ECO:0007669"/>
    <property type="project" value="InterPro"/>
</dbReference>
<dbReference type="InterPro" id="IPR007812">
    <property type="entry name" value="T2SS_protein-GspL"/>
</dbReference>
<accession>A0A6J5DG22</accession>
<dbReference type="InterPro" id="IPR025691">
    <property type="entry name" value="GspL_pp_dom"/>
</dbReference>
<evidence type="ECO:0008006" key="15">
    <source>
        <dbReference type="Google" id="ProtNLM"/>
    </source>
</evidence>
<feature type="domain" description="GspL cytoplasmic actin-ATPase-like" evidence="11">
    <location>
        <begin position="36"/>
        <end position="150"/>
    </location>
</feature>
<keyword evidence="3" id="KW-0813">Transport</keyword>
<evidence type="ECO:0000259" key="12">
    <source>
        <dbReference type="Pfam" id="PF12693"/>
    </source>
</evidence>
<evidence type="ECO:0000313" key="13">
    <source>
        <dbReference type="EMBL" id="CAB3752374.1"/>
    </source>
</evidence>
<comment type="subcellular location">
    <subcellularLocation>
        <location evidence="1">Cell inner membrane</location>
        <topology evidence="1">Single-pass membrane protein</topology>
    </subcellularLocation>
</comment>
<gene>
    <name evidence="13" type="ORF">LMG29542_01717</name>
</gene>
<dbReference type="GO" id="GO:0005886">
    <property type="term" value="C:plasma membrane"/>
    <property type="evidence" value="ECO:0007669"/>
    <property type="project" value="UniProtKB-SubCell"/>
</dbReference>
<keyword evidence="6 10" id="KW-0812">Transmembrane</keyword>
<keyword evidence="5" id="KW-0997">Cell inner membrane</keyword>
<evidence type="ECO:0000256" key="7">
    <source>
        <dbReference type="ARBA" id="ARBA00022927"/>
    </source>
</evidence>
<dbReference type="AlphaFoldDB" id="A0A6J5DG22"/>
<keyword evidence="9 10" id="KW-0472">Membrane</keyword>
<dbReference type="EMBL" id="CADIKH010000007">
    <property type="protein sequence ID" value="CAB3752374.1"/>
    <property type="molecule type" value="Genomic_DNA"/>
</dbReference>
<evidence type="ECO:0000256" key="8">
    <source>
        <dbReference type="ARBA" id="ARBA00022989"/>
    </source>
</evidence>
<dbReference type="RefSeq" id="WP_175226047.1">
    <property type="nucleotide sequence ID" value="NZ_CADIKH010000007.1"/>
</dbReference>
<dbReference type="GO" id="GO:0009276">
    <property type="term" value="C:Gram-negative-bacterium-type cell wall"/>
    <property type="evidence" value="ECO:0007669"/>
    <property type="project" value="InterPro"/>
</dbReference>
<evidence type="ECO:0000256" key="1">
    <source>
        <dbReference type="ARBA" id="ARBA00004377"/>
    </source>
</evidence>
<dbReference type="InterPro" id="IPR043129">
    <property type="entry name" value="ATPase_NBD"/>
</dbReference>
<sequence length="476" mass="50313">MSTLIVLLPPRDPAVSSQEWQLPEMPFLLLDKSGHTMRAGQASLALLPRASSTVLMVAARDLLMMAATVPALKGPRLRQALPNVVEDQLIQDPQTCHIAIDTQPLADGRRLLAIIDRGWFRFIHEAFVAAGHRNLRAVPVTSCLPRPEAEAVPLDVLSEAMSDAVAEVGAAGASGARADAGTAGEAASSASTEASLLLASREPIVAALLGEAIQSAPAVLLGDVPQEAPSPRVELAIARGRIGEGLAVPAAAVGATLAALTGDAPLTFYALTGLPGSEPHGKANAPAAQADAQPLTFEMLAQRALQCRFDLCQFEFMSQPWRLDRATLRRLRAPIALIAAAALVAIVGANVQWLMLARQRDALSSQMTEALLNAFPKTTVVLDASGQMTRQLQQLRVAAGELSPDDFLSLADGLARSLGPLPVNGFAALDYQNHRLDVTFKPQVKVDPDFPQRLARNGLNGAVDSNTGKWTIRSGQ</sequence>
<evidence type="ECO:0000256" key="6">
    <source>
        <dbReference type="ARBA" id="ARBA00022692"/>
    </source>
</evidence>
<reference evidence="13 14" key="1">
    <citation type="submission" date="2020-04" db="EMBL/GenBank/DDBJ databases">
        <authorList>
            <person name="De Canck E."/>
        </authorList>
    </citation>
    <scope>NUCLEOTIDE SEQUENCE [LARGE SCALE GENOMIC DNA]</scope>
    <source>
        <strain evidence="13 14">LMG 29542</strain>
    </source>
</reference>
<protein>
    <recommendedName>
        <fullName evidence="15">Type II secretion system protein L</fullName>
    </recommendedName>
</protein>
<evidence type="ECO:0000313" key="14">
    <source>
        <dbReference type="Proteomes" id="UP000494363"/>
    </source>
</evidence>
<evidence type="ECO:0000256" key="2">
    <source>
        <dbReference type="ARBA" id="ARBA00005318"/>
    </source>
</evidence>
<evidence type="ECO:0000259" key="11">
    <source>
        <dbReference type="Pfam" id="PF05134"/>
    </source>
</evidence>
<feature type="domain" description="GspL periplasmic" evidence="12">
    <location>
        <begin position="327"/>
        <end position="448"/>
    </location>
</feature>
<keyword evidence="8 10" id="KW-1133">Transmembrane helix</keyword>
<dbReference type="Proteomes" id="UP000494363">
    <property type="component" value="Unassembled WGS sequence"/>
</dbReference>
<comment type="similarity">
    <text evidence="2">Belongs to the GSP L family.</text>
</comment>
<keyword evidence="7" id="KW-0653">Protein transport</keyword>
<proteinExistence type="inferred from homology"/>
<dbReference type="Pfam" id="PF12693">
    <property type="entry name" value="GspL_C"/>
    <property type="match status" value="1"/>
</dbReference>
<dbReference type="Gene3D" id="3.30.420.380">
    <property type="match status" value="1"/>
</dbReference>
<dbReference type="SUPFAM" id="SSF53067">
    <property type="entry name" value="Actin-like ATPase domain"/>
    <property type="match status" value="1"/>
</dbReference>
<dbReference type="InterPro" id="IPR024230">
    <property type="entry name" value="GspL_cyto_dom"/>
</dbReference>
<name>A0A6J5DG22_9BURK</name>
<evidence type="ECO:0000256" key="5">
    <source>
        <dbReference type="ARBA" id="ARBA00022519"/>
    </source>
</evidence>
<evidence type="ECO:0000256" key="3">
    <source>
        <dbReference type="ARBA" id="ARBA00022448"/>
    </source>
</evidence>
<keyword evidence="14" id="KW-1185">Reference proteome</keyword>
<feature type="transmembrane region" description="Helical" evidence="10">
    <location>
        <begin position="335"/>
        <end position="357"/>
    </location>
</feature>
<dbReference type="GO" id="GO:0015627">
    <property type="term" value="C:type II protein secretion system complex"/>
    <property type="evidence" value="ECO:0007669"/>
    <property type="project" value="InterPro"/>
</dbReference>
<dbReference type="Pfam" id="PF05134">
    <property type="entry name" value="T2SSL"/>
    <property type="match status" value="1"/>
</dbReference>
<evidence type="ECO:0000256" key="4">
    <source>
        <dbReference type="ARBA" id="ARBA00022475"/>
    </source>
</evidence>